<sequence length="192" mass="21908">MPENTNNFAEDSTQHLIGLGCPDFSLAAYIENRPDMPEMAYLDQLQPAASGEIQAIGQACGNGWRKVFNVYAKLIYALDSKLFPHSANGQSWQSYRDDFLLQQSSQTALLFNPPVLDASDTAPRYHIIMGRTYAKKLIHEEKLTVSLIWLDNEFAINREHRLVICPYFDYRQLSNSKIDRLARILAGFVRHI</sequence>
<proteinExistence type="predicted"/>
<dbReference type="EMBL" id="WXWW01000228">
    <property type="protein sequence ID" value="NAW66668.1"/>
    <property type="molecule type" value="Genomic_DNA"/>
</dbReference>
<evidence type="ECO:0000313" key="1">
    <source>
        <dbReference type="EMBL" id="NAW66668.1"/>
    </source>
</evidence>
<comment type="caution">
    <text evidence="1">The sequence shown here is derived from an EMBL/GenBank/DDBJ whole genome shotgun (WGS) entry which is preliminary data.</text>
</comment>
<dbReference type="AlphaFoldDB" id="A0A7X4WDH4"/>
<accession>A0A7X4WDH4</accession>
<dbReference type="Pfam" id="PF22098">
    <property type="entry name" value="DUF6942"/>
    <property type="match status" value="1"/>
</dbReference>
<dbReference type="InterPro" id="IPR054222">
    <property type="entry name" value="DUF6942"/>
</dbReference>
<name>A0A7X4WDH4_9GAMM</name>
<gene>
    <name evidence="1" type="ORF">CAG72_15750</name>
</gene>
<reference evidence="1 2" key="1">
    <citation type="submission" date="2017-05" db="EMBL/GenBank/DDBJ databases">
        <title>High clonality and local adaptation shapes Vibrionaceae linages within an endangered oasis.</title>
        <authorList>
            <person name="Vazquez-Rosas-Landa M."/>
        </authorList>
    </citation>
    <scope>NUCLEOTIDE SEQUENCE [LARGE SCALE GENOMIC DNA]</scope>
    <source>
        <strain evidence="1 2">P46_P4S1P180</strain>
    </source>
</reference>
<protein>
    <submittedName>
        <fullName evidence="1">Uncharacterized protein</fullName>
    </submittedName>
</protein>
<evidence type="ECO:0000313" key="2">
    <source>
        <dbReference type="Proteomes" id="UP000465712"/>
    </source>
</evidence>
<dbReference type="RefSeq" id="WP_161446134.1">
    <property type="nucleotide sequence ID" value="NZ_WXWW01000228.1"/>
</dbReference>
<dbReference type="Proteomes" id="UP000465712">
    <property type="component" value="Unassembled WGS sequence"/>
</dbReference>
<organism evidence="1 2">
    <name type="scientific">Photobacterium halotolerans</name>
    <dbReference type="NCBI Taxonomy" id="265726"/>
    <lineage>
        <taxon>Bacteria</taxon>
        <taxon>Pseudomonadati</taxon>
        <taxon>Pseudomonadota</taxon>
        <taxon>Gammaproteobacteria</taxon>
        <taxon>Vibrionales</taxon>
        <taxon>Vibrionaceae</taxon>
        <taxon>Photobacterium</taxon>
    </lineage>
</organism>